<dbReference type="EMBL" id="LMTZ01000001">
    <property type="protein sequence ID" value="KST70492.1"/>
    <property type="molecule type" value="Genomic_DNA"/>
</dbReference>
<keyword evidence="4" id="KW-1185">Reference proteome</keyword>
<dbReference type="SUPFAM" id="SSF52980">
    <property type="entry name" value="Restriction endonuclease-like"/>
    <property type="match status" value="1"/>
</dbReference>
<dbReference type="InterPro" id="IPR008538">
    <property type="entry name" value="Uma2"/>
</dbReference>
<dbReference type="Gene3D" id="3.90.1570.10">
    <property type="entry name" value="tt1808, chain A"/>
    <property type="match status" value="1"/>
</dbReference>
<dbReference type="AlphaFoldDB" id="A0A0V8A132"/>
<dbReference type="CDD" id="cd06260">
    <property type="entry name" value="DUF820-like"/>
    <property type="match status" value="1"/>
</dbReference>
<gene>
    <name evidence="2" type="ORF">BC008_21670</name>
    <name evidence="3" type="ORF">BC008_45625</name>
</gene>
<proteinExistence type="predicted"/>
<dbReference type="Proteomes" id="UP000053372">
    <property type="component" value="Unassembled WGS sequence"/>
</dbReference>
<evidence type="ECO:0000313" key="4">
    <source>
        <dbReference type="Proteomes" id="UP000053372"/>
    </source>
</evidence>
<dbReference type="Pfam" id="PF05685">
    <property type="entry name" value="Uma2"/>
    <property type="match status" value="1"/>
</dbReference>
<organism evidence="3 4">
    <name type="scientific">Mastigocoleus testarum BC008</name>
    <dbReference type="NCBI Taxonomy" id="371196"/>
    <lineage>
        <taxon>Bacteria</taxon>
        <taxon>Bacillati</taxon>
        <taxon>Cyanobacteriota</taxon>
        <taxon>Cyanophyceae</taxon>
        <taxon>Nostocales</taxon>
        <taxon>Hapalosiphonaceae</taxon>
        <taxon>Mastigocoleus</taxon>
    </lineage>
</organism>
<dbReference type="InterPro" id="IPR012296">
    <property type="entry name" value="Nuclease_put_TT1808"/>
</dbReference>
<accession>A0A0V8A132</accession>
<dbReference type="InterPro" id="IPR011335">
    <property type="entry name" value="Restrct_endonuc-II-like"/>
</dbReference>
<dbReference type="EMBL" id="LMTZ01000108">
    <property type="protein sequence ID" value="KST65415.1"/>
    <property type="molecule type" value="Genomic_DNA"/>
</dbReference>
<reference evidence="3 4" key="1">
    <citation type="journal article" date="2015" name="Genome Announc.">
        <title>Draft Genome of the Euendolithic (true boring) Cyanobacterium Mastigocoleus testarum strain BC008.</title>
        <authorList>
            <person name="Guida B.S."/>
            <person name="Garcia-Pichel F."/>
        </authorList>
    </citation>
    <scope>NUCLEOTIDE SEQUENCE [LARGE SCALE GENOMIC DNA]</scope>
    <source>
        <strain evidence="3 4">BC008</strain>
    </source>
</reference>
<evidence type="ECO:0000313" key="3">
    <source>
        <dbReference type="EMBL" id="KST70492.1"/>
    </source>
</evidence>
<sequence length="172" mass="19903">MNSEQLEEGFEEELDPTQVVHQEFVDSKVITLKQRRIQGNIYYHWRNFNDSHQQRGQVYTDVPCIADGEEWQPSIAYLTPQLLKHYGEPDIFPQSFPLIAEIVSLTDLAEEVIAKAQMYLHSGSEEVWLIFPENRWIIVTTSSQQLVFTSGEIIYTQRVLRGFTAAVDDLLV</sequence>
<name>A0A0V8A132_9CYAN</name>
<feature type="domain" description="Putative restriction endonuclease" evidence="1">
    <location>
        <begin position="24"/>
        <end position="167"/>
    </location>
</feature>
<evidence type="ECO:0000313" key="2">
    <source>
        <dbReference type="EMBL" id="KST65415.1"/>
    </source>
</evidence>
<comment type="caution">
    <text evidence="3">The sequence shown here is derived from an EMBL/GenBank/DDBJ whole genome shotgun (WGS) entry which is preliminary data.</text>
</comment>
<evidence type="ECO:0000259" key="1">
    <source>
        <dbReference type="Pfam" id="PF05685"/>
    </source>
</evidence>
<protein>
    <recommendedName>
        <fullName evidence="1">Putative restriction endonuclease domain-containing protein</fullName>
    </recommendedName>
</protein>